<protein>
    <submittedName>
        <fullName evidence="1">Uncharacterized protein</fullName>
    </submittedName>
</protein>
<gene>
    <name evidence="1" type="ORF">ACN38_g10449</name>
</gene>
<dbReference type="EMBL" id="LHQQ01000237">
    <property type="protein sequence ID" value="KOS38727.1"/>
    <property type="molecule type" value="Genomic_DNA"/>
</dbReference>
<accession>A0A0M8NWF3</accession>
<feature type="non-terminal residue" evidence="1">
    <location>
        <position position="48"/>
    </location>
</feature>
<evidence type="ECO:0000313" key="2">
    <source>
        <dbReference type="Proteomes" id="UP000037696"/>
    </source>
</evidence>
<dbReference type="AlphaFoldDB" id="A0A0M8NWF3"/>
<sequence length="48" mass="5940">MTYLRATKYVSHWLLPHRVVHYCFVYYTLYRFNSDSIQIQFRFSSDSV</sequence>
<reference evidence="1 2" key="1">
    <citation type="submission" date="2015-08" db="EMBL/GenBank/DDBJ databases">
        <title>Genome sequencing of Penicillium nordicum.</title>
        <authorList>
            <person name="Nguyen H.D."/>
            <person name="Seifert K.A."/>
        </authorList>
    </citation>
    <scope>NUCLEOTIDE SEQUENCE [LARGE SCALE GENOMIC DNA]</scope>
    <source>
        <strain evidence="1 2">DAOMC 185683</strain>
    </source>
</reference>
<proteinExistence type="predicted"/>
<organism evidence="1 2">
    <name type="scientific">Penicillium nordicum</name>
    <dbReference type="NCBI Taxonomy" id="229535"/>
    <lineage>
        <taxon>Eukaryota</taxon>
        <taxon>Fungi</taxon>
        <taxon>Dikarya</taxon>
        <taxon>Ascomycota</taxon>
        <taxon>Pezizomycotina</taxon>
        <taxon>Eurotiomycetes</taxon>
        <taxon>Eurotiomycetidae</taxon>
        <taxon>Eurotiales</taxon>
        <taxon>Aspergillaceae</taxon>
        <taxon>Penicillium</taxon>
    </lineage>
</organism>
<evidence type="ECO:0000313" key="1">
    <source>
        <dbReference type="EMBL" id="KOS38727.1"/>
    </source>
</evidence>
<keyword evidence="2" id="KW-1185">Reference proteome</keyword>
<name>A0A0M8NWF3_9EURO</name>
<comment type="caution">
    <text evidence="1">The sequence shown here is derived from an EMBL/GenBank/DDBJ whole genome shotgun (WGS) entry which is preliminary data.</text>
</comment>
<dbReference type="Proteomes" id="UP000037696">
    <property type="component" value="Unassembled WGS sequence"/>
</dbReference>